<keyword evidence="2" id="KW-0963">Cytoplasm</keyword>
<evidence type="ECO:0000313" key="3">
    <source>
        <dbReference type="EMBL" id="HEC06389.1"/>
    </source>
</evidence>
<comment type="similarity">
    <text evidence="2">Belongs to the ScpA family.</text>
</comment>
<dbReference type="GO" id="GO:0006260">
    <property type="term" value="P:DNA replication"/>
    <property type="evidence" value="ECO:0007669"/>
    <property type="project" value="UniProtKB-UniRule"/>
</dbReference>
<comment type="caution">
    <text evidence="3">The sequence shown here is derived from an EMBL/GenBank/DDBJ whole genome shotgun (WGS) entry which is preliminary data.</text>
</comment>
<name>A0A831RWQ9_9GAMM</name>
<comment type="subunit">
    <text evidence="2">Component of a cohesin-like complex composed of ScpA, ScpB and the Smc homodimer, in which ScpA and ScpB bind to the head domain of Smc. The presence of the three proteins is required for the association of the complex with DNA.</text>
</comment>
<accession>A0A831RWQ9</accession>
<reference evidence="3" key="1">
    <citation type="journal article" date="2020" name="mSystems">
        <title>Genome- and Community-Level Interaction Insights into Carbon Utilization and Element Cycling Functions of Hydrothermarchaeota in Hydrothermal Sediment.</title>
        <authorList>
            <person name="Zhou Z."/>
            <person name="Liu Y."/>
            <person name="Xu W."/>
            <person name="Pan J."/>
            <person name="Luo Z.H."/>
            <person name="Li M."/>
        </authorList>
    </citation>
    <scope>NUCLEOTIDE SEQUENCE [LARGE SCALE GENOMIC DNA]</scope>
    <source>
        <strain evidence="3">HyVt-458</strain>
    </source>
</reference>
<dbReference type="GO" id="GO:0005737">
    <property type="term" value="C:cytoplasm"/>
    <property type="evidence" value="ECO:0007669"/>
    <property type="project" value="UniProtKB-SubCell"/>
</dbReference>
<organism evidence="3">
    <name type="scientific">Thiolapillus brandeum</name>
    <dbReference type="NCBI Taxonomy" id="1076588"/>
    <lineage>
        <taxon>Bacteria</taxon>
        <taxon>Pseudomonadati</taxon>
        <taxon>Pseudomonadota</taxon>
        <taxon>Gammaproteobacteria</taxon>
        <taxon>Chromatiales</taxon>
        <taxon>Sedimenticolaceae</taxon>
        <taxon>Thiolapillus</taxon>
    </lineage>
</organism>
<dbReference type="Proteomes" id="UP000886339">
    <property type="component" value="Unassembled WGS sequence"/>
</dbReference>
<dbReference type="PANTHER" id="PTHR33969:SF2">
    <property type="entry name" value="SEGREGATION AND CONDENSATION PROTEIN A"/>
    <property type="match status" value="1"/>
</dbReference>
<proteinExistence type="inferred from homology"/>
<dbReference type="PANTHER" id="PTHR33969">
    <property type="entry name" value="SEGREGATION AND CONDENSATION PROTEIN A"/>
    <property type="match status" value="1"/>
</dbReference>
<dbReference type="InterPro" id="IPR003768">
    <property type="entry name" value="ScpA"/>
</dbReference>
<comment type="function">
    <text evidence="2">Participates in chromosomal partition during cell division. May act via the formation of a condensin-like complex containing Smc and ScpB that pull DNA away from mid-cell into both cell halves.</text>
</comment>
<evidence type="ECO:0000256" key="2">
    <source>
        <dbReference type="HAMAP-Rule" id="MF_01805"/>
    </source>
</evidence>
<dbReference type="AlphaFoldDB" id="A0A831RWQ9"/>
<keyword evidence="2" id="KW-0132">Cell division</keyword>
<protein>
    <recommendedName>
        <fullName evidence="1 2">Segregation and condensation protein A</fullName>
    </recommendedName>
</protein>
<evidence type="ECO:0000256" key="1">
    <source>
        <dbReference type="ARBA" id="ARBA00044777"/>
    </source>
</evidence>
<dbReference type="HAMAP" id="MF_01805">
    <property type="entry name" value="ScpA"/>
    <property type="match status" value="1"/>
</dbReference>
<keyword evidence="2" id="KW-0131">Cell cycle</keyword>
<dbReference type="EMBL" id="DRLF01000216">
    <property type="protein sequence ID" value="HEC06389.1"/>
    <property type="molecule type" value="Genomic_DNA"/>
</dbReference>
<dbReference type="Gene3D" id="1.10.10.580">
    <property type="entry name" value="Structural maintenance of chromosome 1. Chain E"/>
    <property type="match status" value="1"/>
</dbReference>
<dbReference type="GO" id="GO:0007059">
    <property type="term" value="P:chromosome segregation"/>
    <property type="evidence" value="ECO:0007669"/>
    <property type="project" value="UniProtKB-UniRule"/>
</dbReference>
<dbReference type="InterPro" id="IPR023093">
    <property type="entry name" value="ScpA-like_C"/>
</dbReference>
<comment type="subcellular location">
    <subcellularLocation>
        <location evidence="2">Cytoplasm</location>
    </subcellularLocation>
    <text evidence="2">Associated with two foci at the outer edges of the nucleoid region in young cells, and at four foci within both cell halves in older cells.</text>
</comment>
<keyword evidence="2" id="KW-0159">Chromosome partition</keyword>
<dbReference type="GO" id="GO:0051301">
    <property type="term" value="P:cell division"/>
    <property type="evidence" value="ECO:0007669"/>
    <property type="project" value="UniProtKB-KW"/>
</dbReference>
<dbReference type="Gene3D" id="6.10.250.2410">
    <property type="match status" value="1"/>
</dbReference>
<dbReference type="Pfam" id="PF02616">
    <property type="entry name" value="SMC_ScpA"/>
    <property type="match status" value="1"/>
</dbReference>
<gene>
    <name evidence="2" type="primary">scpA</name>
    <name evidence="3" type="ORF">ENJ12_06040</name>
</gene>
<sequence length="281" mass="32367">MNPADTAILKGSDAEPVPRQEEMPFAVVEGQPQYQLPKDLYIPPDALEVFLDAFEGPLDLLLYLIKRQNLDILNIPLARITEQYMEYIDLMKELRLELAAEYLVMAAMLAEIKSRMLLPRPVSEEEEGEDPRAELIRRLQEYERFKQAAEDLHGMPQLGRDVFPVRVEVPDKNIRQEPPRVELKELLLALRDVLTRADMFSNHHITREPLSLRERMTRVLEAVSAERFIDFHELFDITEGRDGVVVTFMAILELLKQTLIEMVQSETFGPIHVKAHGVSEA</sequence>